<dbReference type="PANTHER" id="PTHR11803">
    <property type="entry name" value="2-IMINOBUTANOATE/2-IMINOPROPANOATE DEAMINASE RIDA"/>
    <property type="match status" value="1"/>
</dbReference>
<dbReference type="FunFam" id="3.30.1330.40:FF:000001">
    <property type="entry name" value="L-PSP family endoribonuclease"/>
    <property type="match status" value="1"/>
</dbReference>
<name>A0A061R813_9CHLO</name>
<dbReference type="AlphaFoldDB" id="A0A061R813"/>
<dbReference type="GO" id="GO:0005829">
    <property type="term" value="C:cytosol"/>
    <property type="evidence" value="ECO:0007669"/>
    <property type="project" value="TreeGrafter"/>
</dbReference>
<dbReference type="SUPFAM" id="SSF55298">
    <property type="entry name" value="YjgF-like"/>
    <property type="match status" value="1"/>
</dbReference>
<evidence type="ECO:0000313" key="2">
    <source>
        <dbReference type="EMBL" id="JAC69077.1"/>
    </source>
</evidence>
<dbReference type="InterPro" id="IPR006056">
    <property type="entry name" value="RidA"/>
</dbReference>
<dbReference type="Pfam" id="PF01042">
    <property type="entry name" value="Ribonuc_L-PSP"/>
    <property type="match status" value="1"/>
</dbReference>
<proteinExistence type="inferred from homology"/>
<gene>
    <name evidence="2" type="primary">RIDA</name>
    <name evidence="2" type="ORF">TSPGSL018_7261</name>
</gene>
<organism evidence="2">
    <name type="scientific">Tetraselmis sp. GSL018</name>
    <dbReference type="NCBI Taxonomy" id="582737"/>
    <lineage>
        <taxon>Eukaryota</taxon>
        <taxon>Viridiplantae</taxon>
        <taxon>Chlorophyta</taxon>
        <taxon>core chlorophytes</taxon>
        <taxon>Chlorodendrophyceae</taxon>
        <taxon>Chlorodendrales</taxon>
        <taxon>Chlorodendraceae</taxon>
        <taxon>Tetraselmis</taxon>
    </lineage>
</organism>
<dbReference type="Gene3D" id="3.30.1330.40">
    <property type="entry name" value="RutC-like"/>
    <property type="match status" value="1"/>
</dbReference>
<dbReference type="InterPro" id="IPR019897">
    <property type="entry name" value="RidA_CS"/>
</dbReference>
<reference evidence="2" key="1">
    <citation type="submission" date="2014-05" db="EMBL/GenBank/DDBJ databases">
        <title>The transcriptome of the halophilic microalga Tetraselmis sp. GSL018 isolated from the Great Salt Lake, Utah.</title>
        <authorList>
            <person name="Jinkerson R.E."/>
            <person name="D'Adamo S."/>
            <person name="Posewitz M.C."/>
        </authorList>
    </citation>
    <scope>NUCLEOTIDE SEQUENCE</scope>
    <source>
        <strain evidence="2">GSL018</strain>
    </source>
</reference>
<dbReference type="EMBL" id="GBEZ01017246">
    <property type="protein sequence ID" value="JAC69077.1"/>
    <property type="molecule type" value="Transcribed_RNA"/>
</dbReference>
<dbReference type="InterPro" id="IPR035959">
    <property type="entry name" value="RutC-like_sf"/>
</dbReference>
<dbReference type="CDD" id="cd00448">
    <property type="entry name" value="YjgF_YER057c_UK114_family"/>
    <property type="match status" value="1"/>
</dbReference>
<protein>
    <submittedName>
        <fullName evidence="2">Reactive intermediate imine deaminase</fullName>
    </submittedName>
</protein>
<dbReference type="InterPro" id="IPR006175">
    <property type="entry name" value="YjgF/YER057c/UK114"/>
</dbReference>
<dbReference type="PANTHER" id="PTHR11803:SF39">
    <property type="entry name" value="2-IMINOBUTANOATE_2-IMINOPROPANOATE DEAMINASE"/>
    <property type="match status" value="1"/>
</dbReference>
<dbReference type="GO" id="GO:0005739">
    <property type="term" value="C:mitochondrion"/>
    <property type="evidence" value="ECO:0007669"/>
    <property type="project" value="TreeGrafter"/>
</dbReference>
<accession>A0A061R813</accession>
<dbReference type="NCBIfam" id="TIGR00004">
    <property type="entry name" value="Rid family detoxifying hydrolase"/>
    <property type="match status" value="1"/>
</dbReference>
<dbReference type="PROSITE" id="PS01094">
    <property type="entry name" value="UPF0076"/>
    <property type="match status" value="1"/>
</dbReference>
<sequence length="136" mass="14353">MFAWQMCCKGKTIITAPEDKAPAALGPYSQAVKVDNTIYVSGCIGLIPGTKEFAGESVEAQTEQVMKNMGGILEASGVGFGNVVKTTILLADMSDFASVNAVYGAYFPENPPARSCFAVRELPLGARVEIECIAVP</sequence>
<evidence type="ECO:0000256" key="1">
    <source>
        <dbReference type="ARBA" id="ARBA00010552"/>
    </source>
</evidence>
<comment type="similarity">
    <text evidence="1">Belongs to the RutC family.</text>
</comment>
<dbReference type="GO" id="GO:0019239">
    <property type="term" value="F:deaminase activity"/>
    <property type="evidence" value="ECO:0007669"/>
    <property type="project" value="TreeGrafter"/>
</dbReference>